<reference evidence="2" key="1">
    <citation type="submission" date="2021-02" db="EMBL/GenBank/DDBJ databases">
        <authorList>
            <person name="Nowell W R."/>
        </authorList>
    </citation>
    <scope>NUCLEOTIDE SEQUENCE</scope>
</reference>
<keyword evidence="3" id="KW-1185">Reference proteome</keyword>
<feature type="chain" id="PRO_5033057529" evidence="1">
    <location>
        <begin position="23"/>
        <end position="197"/>
    </location>
</feature>
<keyword evidence="1" id="KW-0732">Signal</keyword>
<dbReference type="EMBL" id="CAJNOL010000250">
    <property type="protein sequence ID" value="CAF0962449.1"/>
    <property type="molecule type" value="Genomic_DNA"/>
</dbReference>
<accession>A0A814E4J5</accession>
<organism evidence="2 3">
    <name type="scientific">Rotaria sordida</name>
    <dbReference type="NCBI Taxonomy" id="392033"/>
    <lineage>
        <taxon>Eukaryota</taxon>
        <taxon>Metazoa</taxon>
        <taxon>Spiralia</taxon>
        <taxon>Gnathifera</taxon>
        <taxon>Rotifera</taxon>
        <taxon>Eurotatoria</taxon>
        <taxon>Bdelloidea</taxon>
        <taxon>Philodinida</taxon>
        <taxon>Philodinidae</taxon>
        <taxon>Rotaria</taxon>
    </lineage>
</organism>
<proteinExistence type="predicted"/>
<gene>
    <name evidence="2" type="ORF">JXQ802_LOCUS12257</name>
</gene>
<sequence length="197" mass="22773">MSIHIYSVLLLASIILIYVNSADPIKSYSIRKDFFKGFKAGEFSIRDTSGKHLYYRIESNYAKLHSLKIIAYPSKQEVGRLKAVEKLLVYKAEISILDPRTNQWVLGLIEKNFQLFGSLFKINWNGNHLKMENDIGLFTTKFLDKNGQLLAQFRLQNSSVFWTKKYDMQIFSTKYPEQIYLLGLAAHDHTSSGKRHG</sequence>
<dbReference type="AlphaFoldDB" id="A0A814E4J5"/>
<evidence type="ECO:0000256" key="1">
    <source>
        <dbReference type="SAM" id="SignalP"/>
    </source>
</evidence>
<evidence type="ECO:0000313" key="3">
    <source>
        <dbReference type="Proteomes" id="UP000663870"/>
    </source>
</evidence>
<evidence type="ECO:0000313" key="2">
    <source>
        <dbReference type="EMBL" id="CAF0962449.1"/>
    </source>
</evidence>
<name>A0A814E4J5_9BILA</name>
<dbReference type="Proteomes" id="UP000663870">
    <property type="component" value="Unassembled WGS sequence"/>
</dbReference>
<comment type="caution">
    <text evidence="2">The sequence shown here is derived from an EMBL/GenBank/DDBJ whole genome shotgun (WGS) entry which is preliminary data.</text>
</comment>
<protein>
    <submittedName>
        <fullName evidence="2">Uncharacterized protein</fullName>
    </submittedName>
</protein>
<feature type="signal peptide" evidence="1">
    <location>
        <begin position="1"/>
        <end position="22"/>
    </location>
</feature>